<dbReference type="OrthoDB" id="43782at2"/>
<dbReference type="InterPro" id="IPR018247">
    <property type="entry name" value="EF_Hand_1_Ca_BS"/>
</dbReference>
<sequence>MKKTRIFVTLVTVLLVSFSLFAEEKVLKVSTEQMTNLDVPFVVSFSELLDFVGYDFDANWNSIRIKDSKGNDLPYQIVDVDQNGRISSSDFLQFVFKNEANIVVSDDWDIDLLQFEPAFTIEEKDGEYNVINKNFTVKVNNHGLANFTKFGNVEGILYNELGTARIAGWSGSTYYLDGKLGKHVETTSMGLTVKDLKVFDPGPVAVTIQAVLSYEDLPGLTQKLTTHIFKTGDVLVENEFSFSNYVDIMKLQVMATAPLTTVDDSSLHITPIFRRIIWSEQLGVTPYEYWKERDAIEIVDENAYVVFPAIDSMKPLWWGATYAFVSMEDWRANFSKKYGLIAAEILPQTPVVYSDLKKFVYNDFWFYESREFRDGIFRWIPGELNNYEATKGTFEGTNEADWMMKFKAGDKVTYTRYFSIYSAKNTVEAIKLLEGRAHEIQNLKLIVQ</sequence>
<dbReference type="Proteomes" id="UP000236434">
    <property type="component" value="Unassembled WGS sequence"/>
</dbReference>
<evidence type="ECO:0000313" key="3">
    <source>
        <dbReference type="Proteomes" id="UP000236434"/>
    </source>
</evidence>
<name>A0A2K1P0T1_9BACT</name>
<proteinExistence type="predicted"/>
<feature type="chain" id="PRO_5014320128" description="EF-hand domain-containing protein" evidence="1">
    <location>
        <begin position="23"/>
        <end position="448"/>
    </location>
</feature>
<gene>
    <name evidence="2" type="ORF">X929_04720</name>
</gene>
<evidence type="ECO:0008006" key="4">
    <source>
        <dbReference type="Google" id="ProtNLM"/>
    </source>
</evidence>
<evidence type="ECO:0000256" key="1">
    <source>
        <dbReference type="SAM" id="SignalP"/>
    </source>
</evidence>
<comment type="caution">
    <text evidence="2">The sequence shown here is derived from an EMBL/GenBank/DDBJ whole genome shotgun (WGS) entry which is preliminary data.</text>
</comment>
<dbReference type="RefSeq" id="WP_103066870.1">
    <property type="nucleotide sequence ID" value="NZ_AZRL01000012.1"/>
</dbReference>
<dbReference type="AlphaFoldDB" id="A0A2K1P0T1"/>
<evidence type="ECO:0000313" key="2">
    <source>
        <dbReference type="EMBL" id="PNR96398.1"/>
    </source>
</evidence>
<feature type="signal peptide" evidence="1">
    <location>
        <begin position="1"/>
        <end position="22"/>
    </location>
</feature>
<accession>A0A2K1P0T1</accession>
<reference evidence="2 3" key="1">
    <citation type="submission" date="2013-12" db="EMBL/GenBank/DDBJ databases">
        <title>Comparative genomics of Petrotoga isolates.</title>
        <authorList>
            <person name="Nesbo C.L."/>
            <person name="Charchuk R."/>
            <person name="Chow K."/>
        </authorList>
    </citation>
    <scope>NUCLEOTIDE SEQUENCE [LARGE SCALE GENOMIC DNA]</scope>
    <source>
        <strain evidence="2 3">DSM 13574</strain>
    </source>
</reference>
<keyword evidence="1" id="KW-0732">Signal</keyword>
<protein>
    <recommendedName>
        <fullName evidence="4">EF-hand domain-containing protein</fullName>
    </recommendedName>
</protein>
<organism evidence="2 3">
    <name type="scientific">Petrotoga olearia DSM 13574</name>
    <dbReference type="NCBI Taxonomy" id="1122955"/>
    <lineage>
        <taxon>Bacteria</taxon>
        <taxon>Thermotogati</taxon>
        <taxon>Thermotogota</taxon>
        <taxon>Thermotogae</taxon>
        <taxon>Petrotogales</taxon>
        <taxon>Petrotogaceae</taxon>
        <taxon>Petrotoga</taxon>
    </lineage>
</organism>
<dbReference type="PROSITE" id="PS00018">
    <property type="entry name" value="EF_HAND_1"/>
    <property type="match status" value="1"/>
</dbReference>
<dbReference type="EMBL" id="AZRL01000012">
    <property type="protein sequence ID" value="PNR96398.1"/>
    <property type="molecule type" value="Genomic_DNA"/>
</dbReference>